<dbReference type="GO" id="GO:0019843">
    <property type="term" value="F:rRNA binding"/>
    <property type="evidence" value="ECO:0007669"/>
    <property type="project" value="UniProtKB-UniRule"/>
</dbReference>
<accession>A0A1G6M1X2</accession>
<evidence type="ECO:0000256" key="7">
    <source>
        <dbReference type="ARBA" id="ARBA00023274"/>
    </source>
</evidence>
<dbReference type="EMBL" id="FMYM01000009">
    <property type="protein sequence ID" value="SDC49533.1"/>
    <property type="molecule type" value="Genomic_DNA"/>
</dbReference>
<dbReference type="PANTHER" id="PTHR10744">
    <property type="entry name" value="40S RIBOSOMAL PROTEIN S11 FAMILY MEMBER"/>
    <property type="match status" value="1"/>
</dbReference>
<evidence type="ECO:0000256" key="3">
    <source>
        <dbReference type="ARBA" id="ARBA00011458"/>
    </source>
</evidence>
<dbReference type="OrthoDB" id="9811714at2"/>
<comment type="function">
    <text evidence="1 8">One of the primary rRNA binding proteins, it binds specifically to the 5'-end of 16S ribosomal RNA.</text>
</comment>
<evidence type="ECO:0000256" key="6">
    <source>
        <dbReference type="ARBA" id="ARBA00022980"/>
    </source>
</evidence>
<keyword evidence="7 8" id="KW-0687">Ribonucleoprotein</keyword>
<dbReference type="RefSeq" id="WP_090776242.1">
    <property type="nucleotide sequence ID" value="NZ_FMYM01000009.1"/>
</dbReference>
<gene>
    <name evidence="8" type="primary">rpsQ</name>
    <name evidence="10" type="ORF">SAMN05421737_10973</name>
</gene>
<keyword evidence="6 8" id="KW-0689">Ribosomal protein</keyword>
<dbReference type="GO" id="GO:0022627">
    <property type="term" value="C:cytosolic small ribosomal subunit"/>
    <property type="evidence" value="ECO:0007669"/>
    <property type="project" value="UniProtKB-UniRule"/>
</dbReference>
<dbReference type="Pfam" id="PF00366">
    <property type="entry name" value="Ribosomal_S17"/>
    <property type="match status" value="1"/>
</dbReference>
<name>A0A1G6M1X2_9BACI</name>
<dbReference type="GO" id="GO:0003735">
    <property type="term" value="F:structural constituent of ribosome"/>
    <property type="evidence" value="ECO:0007669"/>
    <property type="project" value="UniProtKB-UniRule"/>
</dbReference>
<dbReference type="STRING" id="1464122.SAMN05421737_10973"/>
<dbReference type="GO" id="GO:0006412">
    <property type="term" value="P:translation"/>
    <property type="evidence" value="ECO:0007669"/>
    <property type="project" value="UniProtKB-UniRule"/>
</dbReference>
<dbReference type="InterPro" id="IPR000266">
    <property type="entry name" value="Ribosomal_uS17"/>
</dbReference>
<dbReference type="PRINTS" id="PR00973">
    <property type="entry name" value="RIBOSOMALS17"/>
</dbReference>
<keyword evidence="5 8" id="KW-0694">RNA-binding</keyword>
<evidence type="ECO:0000256" key="1">
    <source>
        <dbReference type="ARBA" id="ARBA00002932"/>
    </source>
</evidence>
<dbReference type="InterPro" id="IPR012340">
    <property type="entry name" value="NA-bd_OB-fold"/>
</dbReference>
<organism evidence="10 11">
    <name type="scientific">Shouchella lonarensis</name>
    <dbReference type="NCBI Taxonomy" id="1464122"/>
    <lineage>
        <taxon>Bacteria</taxon>
        <taxon>Bacillati</taxon>
        <taxon>Bacillota</taxon>
        <taxon>Bacilli</taxon>
        <taxon>Bacillales</taxon>
        <taxon>Bacillaceae</taxon>
        <taxon>Shouchella</taxon>
    </lineage>
</organism>
<dbReference type="InterPro" id="IPR019979">
    <property type="entry name" value="Ribosomal_uS17_CS"/>
</dbReference>
<reference evidence="11" key="1">
    <citation type="submission" date="2016-09" db="EMBL/GenBank/DDBJ databases">
        <authorList>
            <person name="Varghese N."/>
            <person name="Submissions S."/>
        </authorList>
    </citation>
    <scope>NUCLEOTIDE SEQUENCE [LARGE SCALE GENOMIC DNA]</scope>
    <source>
        <strain evidence="11">25nlg</strain>
    </source>
</reference>
<dbReference type="AlphaFoldDB" id="A0A1G6M1X2"/>
<dbReference type="CDD" id="cd00364">
    <property type="entry name" value="Ribosomal_uS17"/>
    <property type="match status" value="1"/>
</dbReference>
<evidence type="ECO:0000313" key="10">
    <source>
        <dbReference type="EMBL" id="SDC49533.1"/>
    </source>
</evidence>
<dbReference type="HAMAP" id="MF_01345_B">
    <property type="entry name" value="Ribosomal_uS17_B"/>
    <property type="match status" value="1"/>
</dbReference>
<dbReference type="PANTHER" id="PTHR10744:SF1">
    <property type="entry name" value="SMALL RIBOSOMAL SUBUNIT PROTEIN US17M"/>
    <property type="match status" value="1"/>
</dbReference>
<evidence type="ECO:0000256" key="8">
    <source>
        <dbReference type="HAMAP-Rule" id="MF_01345"/>
    </source>
</evidence>
<dbReference type="NCBIfam" id="NF004123">
    <property type="entry name" value="PRK05610.1"/>
    <property type="match status" value="1"/>
</dbReference>
<evidence type="ECO:0000256" key="9">
    <source>
        <dbReference type="RuleBase" id="RU003872"/>
    </source>
</evidence>
<sequence length="86" mass="10301">MERNQRKVYQGRVVSDKMEKTITVLVETYKKDRLYGKRVKYSKKFKAHDEENKAKVGDIVRIMETRPLSKDKRFRLVEIVEEAIII</sequence>
<protein>
    <recommendedName>
        <fullName evidence="8">Small ribosomal subunit protein uS17</fullName>
    </recommendedName>
</protein>
<dbReference type="InterPro" id="IPR019984">
    <property type="entry name" value="Ribosomal_uS17_bact/chlr"/>
</dbReference>
<dbReference type="FunFam" id="2.40.50.140:FF:000026">
    <property type="entry name" value="30S ribosomal protein S17"/>
    <property type="match status" value="1"/>
</dbReference>
<evidence type="ECO:0000313" key="11">
    <source>
        <dbReference type="Proteomes" id="UP000242662"/>
    </source>
</evidence>
<evidence type="ECO:0000256" key="5">
    <source>
        <dbReference type="ARBA" id="ARBA00022884"/>
    </source>
</evidence>
<keyword evidence="11" id="KW-1185">Reference proteome</keyword>
<dbReference type="Proteomes" id="UP000242662">
    <property type="component" value="Unassembled WGS sequence"/>
</dbReference>
<keyword evidence="4 8" id="KW-0699">rRNA-binding</keyword>
<evidence type="ECO:0000256" key="2">
    <source>
        <dbReference type="ARBA" id="ARBA00010254"/>
    </source>
</evidence>
<dbReference type="PROSITE" id="PS00056">
    <property type="entry name" value="RIBOSOMAL_S17"/>
    <property type="match status" value="1"/>
</dbReference>
<dbReference type="NCBIfam" id="TIGR03635">
    <property type="entry name" value="uS17_bact"/>
    <property type="match status" value="1"/>
</dbReference>
<dbReference type="SUPFAM" id="SSF50249">
    <property type="entry name" value="Nucleic acid-binding proteins"/>
    <property type="match status" value="1"/>
</dbReference>
<proteinExistence type="inferred from homology"/>
<dbReference type="Gene3D" id="2.40.50.140">
    <property type="entry name" value="Nucleic acid-binding proteins"/>
    <property type="match status" value="1"/>
</dbReference>
<evidence type="ECO:0000256" key="4">
    <source>
        <dbReference type="ARBA" id="ARBA00022730"/>
    </source>
</evidence>
<comment type="similarity">
    <text evidence="2 8 9">Belongs to the universal ribosomal protein uS17 family.</text>
</comment>
<comment type="subunit">
    <text evidence="3 8">Part of the 30S ribosomal subunit.</text>
</comment>